<keyword evidence="2 7" id="KW-0378">Hydrolase</keyword>
<evidence type="ECO:0000256" key="1">
    <source>
        <dbReference type="ARBA" id="ARBA00005641"/>
    </source>
</evidence>
<gene>
    <name evidence="9" type="ORF">GTP81_06355</name>
</gene>
<dbReference type="AlphaFoldDB" id="A0A845HC24"/>
<dbReference type="GO" id="GO:0009986">
    <property type="term" value="C:cell surface"/>
    <property type="evidence" value="ECO:0007669"/>
    <property type="project" value="TreeGrafter"/>
</dbReference>
<dbReference type="Proteomes" id="UP000484875">
    <property type="component" value="Unassembled WGS sequence"/>
</dbReference>
<dbReference type="GO" id="GO:0008422">
    <property type="term" value="F:beta-glucosidase activity"/>
    <property type="evidence" value="ECO:0007669"/>
    <property type="project" value="TreeGrafter"/>
</dbReference>
<comment type="similarity">
    <text evidence="1 7">Belongs to the glycosyl hydrolase 5 (cellulase A) family.</text>
</comment>
<dbReference type="Pfam" id="PF00150">
    <property type="entry name" value="Cellulase"/>
    <property type="match status" value="1"/>
</dbReference>
<evidence type="ECO:0000313" key="10">
    <source>
        <dbReference type="Proteomes" id="UP000484875"/>
    </source>
</evidence>
<evidence type="ECO:0000256" key="4">
    <source>
        <dbReference type="ARBA" id="ARBA00023277"/>
    </source>
</evidence>
<dbReference type="PANTHER" id="PTHR31297">
    <property type="entry name" value="GLUCAN ENDO-1,6-BETA-GLUCOSIDASE B"/>
    <property type="match status" value="1"/>
</dbReference>
<protein>
    <submittedName>
        <fullName evidence="9">Cellulase family glycosylhydrolase</fullName>
    </submittedName>
</protein>
<dbReference type="InterPro" id="IPR050386">
    <property type="entry name" value="Glycosyl_hydrolase_5"/>
</dbReference>
<sequence length="358" mass="39734">MSSDAVTLATRIKAGYNIGNTLEAIGGETNWGNPAISLQQIQLIKQSGFTAVRLPTSWDQYANQSTAKISDAWLARVKQVVQYCVDNGLYVIVNIHWDGGWLDNNINASAQASVNAKQKAYWEQIATALRGFDEHLIFASANEPPAGDATQMAILLSYHQTFINAVRSTGGRNAYRTLVVQGPKTDIDTTYNLMNTMPSDSVQRRMMAEVHYYTPYQFTLMDADQSWGNQFFYWGGAYHSTTDTAHNATWGEEADLNTYYGKMKTKFVNHGIPVVIGEFGAMRRSGLTGSNLQLHLNSRAYFLNYASRQAVANGMMPFYWDNGVTGNNGWAIFNRWNNTVVDQQSLSALIRGGNGLGL</sequence>
<keyword evidence="6" id="KW-0624">Polysaccharide degradation</keyword>
<feature type="domain" description="Glycoside hydrolase family 5" evidence="8">
    <location>
        <begin position="21"/>
        <end position="323"/>
    </location>
</feature>
<keyword evidence="5 7" id="KW-0326">Glycosidase</keyword>
<evidence type="ECO:0000256" key="2">
    <source>
        <dbReference type="ARBA" id="ARBA00022801"/>
    </source>
</evidence>
<evidence type="ECO:0000256" key="6">
    <source>
        <dbReference type="ARBA" id="ARBA00023326"/>
    </source>
</evidence>
<proteinExistence type="inferred from homology"/>
<evidence type="ECO:0000256" key="5">
    <source>
        <dbReference type="ARBA" id="ARBA00023295"/>
    </source>
</evidence>
<keyword evidence="10" id="KW-1185">Reference proteome</keyword>
<dbReference type="InterPro" id="IPR017853">
    <property type="entry name" value="GH"/>
</dbReference>
<dbReference type="SUPFAM" id="SSF51445">
    <property type="entry name" value="(Trans)glycosidases"/>
    <property type="match status" value="1"/>
</dbReference>
<dbReference type="GO" id="GO:0005576">
    <property type="term" value="C:extracellular region"/>
    <property type="evidence" value="ECO:0007669"/>
    <property type="project" value="TreeGrafter"/>
</dbReference>
<dbReference type="Gene3D" id="3.20.20.80">
    <property type="entry name" value="Glycosidases"/>
    <property type="match status" value="1"/>
</dbReference>
<keyword evidence="4" id="KW-0119">Carbohydrate metabolism</keyword>
<organism evidence="9 10">
    <name type="scientific">Duganella vulcania</name>
    <dbReference type="NCBI Taxonomy" id="2692166"/>
    <lineage>
        <taxon>Bacteria</taxon>
        <taxon>Pseudomonadati</taxon>
        <taxon>Pseudomonadota</taxon>
        <taxon>Betaproteobacteria</taxon>
        <taxon>Burkholderiales</taxon>
        <taxon>Oxalobacteraceae</taxon>
        <taxon>Telluria group</taxon>
        <taxon>Duganella</taxon>
    </lineage>
</organism>
<dbReference type="EMBL" id="WWCV01000008">
    <property type="protein sequence ID" value="MYN16370.1"/>
    <property type="molecule type" value="Genomic_DNA"/>
</dbReference>
<dbReference type="PANTHER" id="PTHR31297:SF41">
    <property type="entry name" value="ENDOGLUCANASE, PUTATIVE (AFU_ORTHOLOGUE AFUA_5G01830)-RELATED"/>
    <property type="match status" value="1"/>
</dbReference>
<name>A0A845HC24_9BURK</name>
<evidence type="ECO:0000256" key="7">
    <source>
        <dbReference type="RuleBase" id="RU361153"/>
    </source>
</evidence>
<dbReference type="InterPro" id="IPR001547">
    <property type="entry name" value="Glyco_hydro_5"/>
</dbReference>
<accession>A0A845HC24</accession>
<evidence type="ECO:0000313" key="9">
    <source>
        <dbReference type="EMBL" id="MYN16370.1"/>
    </source>
</evidence>
<dbReference type="GO" id="GO:0030245">
    <property type="term" value="P:cellulose catabolic process"/>
    <property type="evidence" value="ECO:0007669"/>
    <property type="project" value="UniProtKB-KW"/>
</dbReference>
<evidence type="ECO:0000259" key="8">
    <source>
        <dbReference type="Pfam" id="PF00150"/>
    </source>
</evidence>
<evidence type="ECO:0000256" key="3">
    <source>
        <dbReference type="ARBA" id="ARBA00023001"/>
    </source>
</evidence>
<keyword evidence="3" id="KW-0136">Cellulose degradation</keyword>
<reference evidence="9 10" key="1">
    <citation type="submission" date="2019-12" db="EMBL/GenBank/DDBJ databases">
        <title>Novel species isolated from a subtropical stream in China.</title>
        <authorList>
            <person name="Lu H."/>
        </authorList>
    </citation>
    <scope>NUCLEOTIDE SEQUENCE [LARGE SCALE GENOMIC DNA]</scope>
    <source>
        <strain evidence="9 10">FT107W</strain>
    </source>
</reference>
<comment type="caution">
    <text evidence="9">The sequence shown here is derived from an EMBL/GenBank/DDBJ whole genome shotgun (WGS) entry which is preliminary data.</text>
</comment>